<accession>A0ABV7LJ75</accession>
<dbReference type="InterPro" id="IPR029063">
    <property type="entry name" value="SAM-dependent_MTases_sf"/>
</dbReference>
<keyword evidence="2" id="KW-0808">Transferase</keyword>
<organism evidence="2 3">
    <name type="scientific">Litchfieldella rifensis</name>
    <dbReference type="NCBI Taxonomy" id="762643"/>
    <lineage>
        <taxon>Bacteria</taxon>
        <taxon>Pseudomonadati</taxon>
        <taxon>Pseudomonadota</taxon>
        <taxon>Gammaproteobacteria</taxon>
        <taxon>Oceanospirillales</taxon>
        <taxon>Halomonadaceae</taxon>
        <taxon>Litchfieldella</taxon>
    </lineage>
</organism>
<evidence type="ECO:0000259" key="1">
    <source>
        <dbReference type="Pfam" id="PF05050"/>
    </source>
</evidence>
<dbReference type="InterPro" id="IPR006342">
    <property type="entry name" value="FkbM_mtfrase"/>
</dbReference>
<protein>
    <submittedName>
        <fullName evidence="2">FkbM family methyltransferase</fullName>
    </submittedName>
</protein>
<evidence type="ECO:0000313" key="2">
    <source>
        <dbReference type="EMBL" id="MFC3282275.1"/>
    </source>
</evidence>
<dbReference type="Gene3D" id="3.40.50.150">
    <property type="entry name" value="Vaccinia Virus protein VP39"/>
    <property type="match status" value="1"/>
</dbReference>
<dbReference type="InterPro" id="IPR052514">
    <property type="entry name" value="SAM-dependent_MTase"/>
</dbReference>
<dbReference type="SUPFAM" id="SSF53335">
    <property type="entry name" value="S-adenosyl-L-methionine-dependent methyltransferases"/>
    <property type="match status" value="1"/>
</dbReference>
<keyword evidence="2" id="KW-0489">Methyltransferase</keyword>
<dbReference type="GO" id="GO:0032259">
    <property type="term" value="P:methylation"/>
    <property type="evidence" value="ECO:0007669"/>
    <property type="project" value="UniProtKB-KW"/>
</dbReference>
<feature type="domain" description="Methyltransferase FkbM" evidence="1">
    <location>
        <begin position="50"/>
        <end position="190"/>
    </location>
</feature>
<dbReference type="GO" id="GO:0008168">
    <property type="term" value="F:methyltransferase activity"/>
    <property type="evidence" value="ECO:0007669"/>
    <property type="project" value="UniProtKB-KW"/>
</dbReference>
<dbReference type="EMBL" id="JBHRUG010000002">
    <property type="protein sequence ID" value="MFC3282275.1"/>
    <property type="molecule type" value="Genomic_DNA"/>
</dbReference>
<reference evidence="3" key="1">
    <citation type="journal article" date="2019" name="Int. J. Syst. Evol. Microbiol.">
        <title>The Global Catalogue of Microorganisms (GCM) 10K type strain sequencing project: providing services to taxonomists for standard genome sequencing and annotation.</title>
        <authorList>
            <consortium name="The Broad Institute Genomics Platform"/>
            <consortium name="The Broad Institute Genome Sequencing Center for Infectious Disease"/>
            <person name="Wu L."/>
            <person name="Ma J."/>
        </authorList>
    </citation>
    <scope>NUCLEOTIDE SEQUENCE [LARGE SCALE GENOMIC DNA]</scope>
    <source>
        <strain evidence="3">CECT 7698</strain>
    </source>
</reference>
<dbReference type="PANTHER" id="PTHR34203">
    <property type="entry name" value="METHYLTRANSFERASE, FKBM FAMILY PROTEIN"/>
    <property type="match status" value="1"/>
</dbReference>
<dbReference type="Pfam" id="PF05050">
    <property type="entry name" value="Methyltransf_21"/>
    <property type="match status" value="1"/>
</dbReference>
<proteinExistence type="predicted"/>
<dbReference type="NCBIfam" id="TIGR01444">
    <property type="entry name" value="fkbM_fam"/>
    <property type="match status" value="1"/>
</dbReference>
<dbReference type="Proteomes" id="UP001595579">
    <property type="component" value="Unassembled WGS sequence"/>
</dbReference>
<dbReference type="RefSeq" id="WP_386770865.1">
    <property type="nucleotide sequence ID" value="NZ_JBHRUG010000002.1"/>
</dbReference>
<name>A0ABV7LJ75_9GAMM</name>
<sequence length="261" mass="28625">MAARDSALPTRLRGWLGLTRSLTIYWRPGRQRALRELYGEFLAPGDLAFDIGAHLGDRSAAFAALGARVVALEPHPQLFRWLTRLVGHHVGITLLPQAAGAECGQAELAVSHATPTVSTLASDWWQHIGQYNAGFREVCWETRLQVPVTTLDTLIAAHGRPTFCKIDVEGFEAQVLAGLSQPLSAVSVEFVTGALDVARDCVDRLMVLGEYEFNAIAGERRTFLWPRWQSAVAIHAWLRNGVDGLASGDLYARLISRENAS</sequence>
<gene>
    <name evidence="2" type="ORF">ACFOEV_01455</name>
</gene>
<comment type="caution">
    <text evidence="2">The sequence shown here is derived from an EMBL/GenBank/DDBJ whole genome shotgun (WGS) entry which is preliminary data.</text>
</comment>
<dbReference type="PANTHER" id="PTHR34203:SF15">
    <property type="entry name" value="SLL1173 PROTEIN"/>
    <property type="match status" value="1"/>
</dbReference>
<evidence type="ECO:0000313" key="3">
    <source>
        <dbReference type="Proteomes" id="UP001595579"/>
    </source>
</evidence>
<keyword evidence="3" id="KW-1185">Reference proteome</keyword>